<dbReference type="Gene3D" id="1.10.357.10">
    <property type="entry name" value="Tetracycline Repressor, domain 2"/>
    <property type="match status" value="1"/>
</dbReference>
<dbReference type="EMBL" id="CP028137">
    <property type="protein sequence ID" value="AZZ51807.1"/>
    <property type="molecule type" value="Genomic_DNA"/>
</dbReference>
<keyword evidence="1" id="KW-0805">Transcription regulation</keyword>
<dbReference type="InterPro" id="IPR049445">
    <property type="entry name" value="TetR_SbtR-like_C"/>
</dbReference>
<proteinExistence type="predicted"/>
<dbReference type="GO" id="GO:0000976">
    <property type="term" value="F:transcription cis-regulatory region binding"/>
    <property type="evidence" value="ECO:0007669"/>
    <property type="project" value="TreeGrafter"/>
</dbReference>
<gene>
    <name evidence="6" type="ORF">C1I64_06945</name>
</gene>
<dbReference type="KEGG" id="rfs:C1I64_06945"/>
<sequence length="236" mass="26458">MSEQALRKDAEQNRRRLIEAGRELLAERGVEATLNDIAHRAGVGIGTAYRRFPHKQALFDAVFEQQIDELEDVLRTALADPDPWAGLVFYLERSVALQARDLGLAQAFSGRRLRPEQHDWERDRLAPLVNELISRARAEGVVRPDVTGTDLVFLQIGLIAIAEASPSASDSSLVTDEPSELYRRYLWLTLDSLRTHPHKSTPLPVRALSTDEAHRLLASRTEPARVADPLSSDREI</sequence>
<dbReference type="InterPro" id="IPR050109">
    <property type="entry name" value="HTH-type_TetR-like_transc_reg"/>
</dbReference>
<dbReference type="PANTHER" id="PTHR30055:SF234">
    <property type="entry name" value="HTH-TYPE TRANSCRIPTIONAL REGULATOR BETI"/>
    <property type="match status" value="1"/>
</dbReference>
<keyword evidence="2 4" id="KW-0238">DNA-binding</keyword>
<protein>
    <submittedName>
        <fullName evidence="6">TetR/AcrR family transcriptional regulator</fullName>
    </submittedName>
</protein>
<feature type="DNA-binding region" description="H-T-H motif" evidence="4">
    <location>
        <begin position="33"/>
        <end position="52"/>
    </location>
</feature>
<dbReference type="GO" id="GO:0003700">
    <property type="term" value="F:DNA-binding transcription factor activity"/>
    <property type="evidence" value="ECO:0007669"/>
    <property type="project" value="TreeGrafter"/>
</dbReference>
<dbReference type="AlphaFoldDB" id="A0A3Q9UX10"/>
<evidence type="ECO:0000259" key="5">
    <source>
        <dbReference type="PROSITE" id="PS50977"/>
    </source>
</evidence>
<evidence type="ECO:0000256" key="1">
    <source>
        <dbReference type="ARBA" id="ARBA00023015"/>
    </source>
</evidence>
<reference evidence="6 7" key="1">
    <citation type="submission" date="2018-03" db="EMBL/GenBank/DDBJ databases">
        <title>Bacteriophage NCPPB3778 and a type I-E CRISPR drive the evolution of the US Biological Select Agent, Rathayibacter toxicus.</title>
        <authorList>
            <person name="Davis E.W.II."/>
            <person name="Tabima J.F."/>
            <person name="Weisberg A.J."/>
            <person name="Dantas Lopes L."/>
            <person name="Wiseman M.S."/>
            <person name="Wiseman M.S."/>
            <person name="Pupko T."/>
            <person name="Belcher M.S."/>
            <person name="Sechler A.J."/>
            <person name="Tancos M.A."/>
            <person name="Schroeder B.K."/>
            <person name="Murray T.D."/>
            <person name="Luster D.G."/>
            <person name="Schneider W.L."/>
            <person name="Rogers E."/>
            <person name="Andreote F.D."/>
            <person name="Grunwald N.J."/>
            <person name="Putnam M.L."/>
            <person name="Chang J.H."/>
        </authorList>
    </citation>
    <scope>NUCLEOTIDE SEQUENCE [LARGE SCALE GENOMIC DNA]</scope>
    <source>
        <strain evidence="6 7">DSM 15932</strain>
    </source>
</reference>
<dbReference type="InterPro" id="IPR036271">
    <property type="entry name" value="Tet_transcr_reg_TetR-rel_C_sf"/>
</dbReference>
<evidence type="ECO:0000313" key="7">
    <source>
        <dbReference type="Proteomes" id="UP000285317"/>
    </source>
</evidence>
<dbReference type="Proteomes" id="UP000285317">
    <property type="component" value="Chromosome"/>
</dbReference>
<keyword evidence="3" id="KW-0804">Transcription</keyword>
<accession>A0A3Q9UX10</accession>
<feature type="domain" description="HTH tetR-type" evidence="5">
    <location>
        <begin position="11"/>
        <end position="70"/>
    </location>
</feature>
<name>A0A3Q9UX10_9MICO</name>
<dbReference type="Pfam" id="PF00440">
    <property type="entry name" value="TetR_N"/>
    <property type="match status" value="1"/>
</dbReference>
<dbReference type="PROSITE" id="PS50977">
    <property type="entry name" value="HTH_TETR_2"/>
    <property type="match status" value="1"/>
</dbReference>
<dbReference type="SUPFAM" id="SSF46689">
    <property type="entry name" value="Homeodomain-like"/>
    <property type="match status" value="1"/>
</dbReference>
<dbReference type="RefSeq" id="WP_127886698.1">
    <property type="nucleotide sequence ID" value="NZ_CP028137.1"/>
</dbReference>
<dbReference type="InterPro" id="IPR009057">
    <property type="entry name" value="Homeodomain-like_sf"/>
</dbReference>
<evidence type="ECO:0000256" key="3">
    <source>
        <dbReference type="ARBA" id="ARBA00023163"/>
    </source>
</evidence>
<evidence type="ECO:0000256" key="4">
    <source>
        <dbReference type="PROSITE-ProRule" id="PRU00335"/>
    </source>
</evidence>
<dbReference type="PRINTS" id="PR00455">
    <property type="entry name" value="HTHTETR"/>
</dbReference>
<evidence type="ECO:0000313" key="6">
    <source>
        <dbReference type="EMBL" id="AZZ51807.1"/>
    </source>
</evidence>
<dbReference type="PANTHER" id="PTHR30055">
    <property type="entry name" value="HTH-TYPE TRANSCRIPTIONAL REGULATOR RUTR"/>
    <property type="match status" value="1"/>
</dbReference>
<dbReference type="SUPFAM" id="SSF48498">
    <property type="entry name" value="Tetracyclin repressor-like, C-terminal domain"/>
    <property type="match status" value="1"/>
</dbReference>
<evidence type="ECO:0000256" key="2">
    <source>
        <dbReference type="ARBA" id="ARBA00023125"/>
    </source>
</evidence>
<dbReference type="InterPro" id="IPR001647">
    <property type="entry name" value="HTH_TetR"/>
</dbReference>
<dbReference type="Pfam" id="PF21597">
    <property type="entry name" value="TetR_C_43"/>
    <property type="match status" value="1"/>
</dbReference>
<organism evidence="6 7">
    <name type="scientific">Rathayibacter festucae DSM 15932</name>
    <dbReference type="NCBI Taxonomy" id="1328866"/>
    <lineage>
        <taxon>Bacteria</taxon>
        <taxon>Bacillati</taxon>
        <taxon>Actinomycetota</taxon>
        <taxon>Actinomycetes</taxon>
        <taxon>Micrococcales</taxon>
        <taxon>Microbacteriaceae</taxon>
        <taxon>Rathayibacter</taxon>
    </lineage>
</organism>